<evidence type="ECO:0000313" key="1">
    <source>
        <dbReference type="EMBL" id="CAN71239.1"/>
    </source>
</evidence>
<dbReference type="AlphaFoldDB" id="A5AFP1"/>
<name>A5AFP1_VITVI</name>
<accession>A5AFP1</accession>
<dbReference type="ExpressionAtlas" id="A5AFP1">
    <property type="expression patterns" value="baseline and differential"/>
</dbReference>
<gene>
    <name evidence="1" type="ORF">VITISV_014869</name>
</gene>
<reference evidence="1" key="1">
    <citation type="journal article" date="2007" name="PLoS ONE">
        <title>The first genome sequence of an elite grapevine cultivar (Pinot noir Vitis vinifera L.): coping with a highly heterozygous genome.</title>
        <authorList>
            <person name="Velasco R."/>
            <person name="Zharkikh A."/>
            <person name="Troggio M."/>
            <person name="Cartwright D.A."/>
            <person name="Cestaro A."/>
            <person name="Pruss D."/>
            <person name="Pindo M."/>
            <person name="FitzGerald L.M."/>
            <person name="Vezzulli S."/>
            <person name="Reid J."/>
            <person name="Malacarne G."/>
            <person name="Iliev D."/>
            <person name="Coppola G."/>
            <person name="Wardell B."/>
            <person name="Micheletti D."/>
            <person name="Macalma T."/>
            <person name="Facci M."/>
            <person name="Mitchell J.T."/>
            <person name="Perazzolli M."/>
            <person name="Eldredge G."/>
            <person name="Gatto P."/>
            <person name="Oyzerski R."/>
            <person name="Moretto M."/>
            <person name="Gutin N."/>
            <person name="Stefanini M."/>
            <person name="Chen Y."/>
            <person name="Segala C."/>
            <person name="Davenport C."/>
            <person name="Dematte L."/>
            <person name="Mraz A."/>
            <person name="Battilana J."/>
            <person name="Stormo K."/>
            <person name="Costa F."/>
            <person name="Tao Q."/>
            <person name="Si-Ammour A."/>
            <person name="Harkins T."/>
            <person name="Lackey A."/>
            <person name="Perbost C."/>
            <person name="Taillon B."/>
            <person name="Stella A."/>
            <person name="Solovyev V."/>
            <person name="Fawcett J.A."/>
            <person name="Sterck L."/>
            <person name="Vandepoele K."/>
            <person name="Grando S.M."/>
            <person name="Toppo S."/>
            <person name="Moser C."/>
            <person name="Lanchbury J."/>
            <person name="Bogden R."/>
            <person name="Skolnick M."/>
            <person name="Sgaramella V."/>
            <person name="Bhatnagar S.K."/>
            <person name="Fontana P."/>
            <person name="Gutin A."/>
            <person name="Van de Peer Y."/>
            <person name="Salamini F."/>
            <person name="Viola R."/>
        </authorList>
    </citation>
    <scope>NUCLEOTIDE SEQUENCE</scope>
</reference>
<sequence>MVRIAEMKHKMKLINLLISPINYFATEPKSSCDRQHQWIDRDEKRDCLHLKSEGRETRAREITRLGLRIRAFFGRKRGTKSGIGSGSGIIGVPRSARRGEDHVPVGQTSIKTHVFPIVIVVKEKGFAVRHHAEPLAVGTGLLMVDWFPISLVQGQVKLNLSTRQGSPVGQGEHWEVWSQKQIFGSTQFQWLPAGRDYCLSKVQVAADYSDSVPDSPKYMGNQGYHPLEELKESKRIQEKRLTAAEVARTTVEV</sequence>
<proteinExistence type="predicted"/>
<protein>
    <submittedName>
        <fullName evidence="1">Uncharacterized protein</fullName>
    </submittedName>
</protein>
<dbReference type="EMBL" id="AM425541">
    <property type="protein sequence ID" value="CAN71239.1"/>
    <property type="molecule type" value="Genomic_DNA"/>
</dbReference>
<organism evidence="1">
    <name type="scientific">Vitis vinifera</name>
    <name type="common">Grape</name>
    <dbReference type="NCBI Taxonomy" id="29760"/>
    <lineage>
        <taxon>Eukaryota</taxon>
        <taxon>Viridiplantae</taxon>
        <taxon>Streptophyta</taxon>
        <taxon>Embryophyta</taxon>
        <taxon>Tracheophyta</taxon>
        <taxon>Spermatophyta</taxon>
        <taxon>Magnoliopsida</taxon>
        <taxon>eudicotyledons</taxon>
        <taxon>Gunneridae</taxon>
        <taxon>Pentapetalae</taxon>
        <taxon>rosids</taxon>
        <taxon>Vitales</taxon>
        <taxon>Vitaceae</taxon>
        <taxon>Viteae</taxon>
        <taxon>Vitis</taxon>
    </lineage>
</organism>